<dbReference type="PANTHER" id="PTHR44366:SF1">
    <property type="entry name" value="UDP-N-ACETYLGLUCOSAMINE--PEPTIDE N-ACETYLGLUCOSAMINYLTRANSFERASE 110 KDA SUBUNIT"/>
    <property type="match status" value="1"/>
</dbReference>
<dbReference type="SMART" id="SM00028">
    <property type="entry name" value="TPR"/>
    <property type="match status" value="11"/>
</dbReference>
<evidence type="ECO:0000256" key="22">
    <source>
        <dbReference type="PROSITE-ProRule" id="PRU00339"/>
    </source>
</evidence>
<evidence type="ECO:0000256" key="11">
    <source>
        <dbReference type="ARBA" id="ARBA00022737"/>
    </source>
</evidence>
<dbReference type="FunFam" id="3.40.50.11380:FF:000001">
    <property type="entry name" value="UDP-N-acetylglucosamine--peptide N-acetylglucosaminyltransferase 110 kDa subunit"/>
    <property type="match status" value="1"/>
</dbReference>
<keyword evidence="14" id="KW-0156">Chromatin regulator</keyword>
<evidence type="ECO:0000256" key="12">
    <source>
        <dbReference type="ARBA" id="ARBA00022803"/>
    </source>
</evidence>
<proteinExistence type="inferred from homology"/>
<keyword evidence="18" id="KW-0325">Glycoprotein</keyword>
<dbReference type="GO" id="GO:0006493">
    <property type="term" value="P:protein O-linked glycosylation"/>
    <property type="evidence" value="ECO:0007669"/>
    <property type="project" value="InterPro"/>
</dbReference>
<evidence type="ECO:0000256" key="5">
    <source>
        <dbReference type="ARBA" id="ARBA00011970"/>
    </source>
</evidence>
<feature type="repeat" description="TPR" evidence="22">
    <location>
        <begin position="205"/>
        <end position="238"/>
    </location>
</feature>
<feature type="repeat" description="TPR" evidence="22">
    <location>
        <begin position="307"/>
        <end position="340"/>
    </location>
</feature>
<dbReference type="Pfam" id="PF13414">
    <property type="entry name" value="TPR_11"/>
    <property type="match status" value="4"/>
</dbReference>
<evidence type="ECO:0000256" key="6">
    <source>
        <dbReference type="ARBA" id="ARBA00015782"/>
    </source>
</evidence>
<keyword evidence="12 22" id="KW-0802">TPR repeat</keyword>
<sequence>MSPVQLVADGNTDVAKLHSYQTVYYIIAEGQQANAAAEDQSEDNPQIALATNYASGAEIRKRRRVEILPKMQGQVPGGTQAVVQPQASQQQGGPQTVVIQQQQQQPPQTVVQVVQQQQQQQVVQNNAKIDQAQQLSSVGLLELAHREYQAVDYENAERHCMQLWRQESNNTGVLLLLSSIHFQCRRLDKSAQFSTLAIKQNPLLAEAYSNLGNVYKERGQLQEALENYRHAVRLKPDFIDGYINLAAALVAARDMEQAVQAYVTALQYNPDLYCVRSDLGNLLKALGRLDEAKACYLKAIETRPDFAVAWSNLGCVFNAQGEIWLAIHHFEKAVALDPNFLDAYINLGNVLKEARIFDRAVAAYLRALNLSPYNAVVHGNLACVYYEQGLIDLAIDTYRRAIELQPNFPDAYCNLANALKEKGQVQEAEDCYNTALRLCPNHADSLNNLANIKREQGYIEEATRLYLKALEVFPEFAAAHSNLASVLQQQGKLNEALLHYKEAIRIQPTFADAYSNMGNTLKEMQDVAGALQCYTRAIQINPAFADAHSNLASIHKDSGNIPDAIQSYRTALKLKPDFPDAYCNLAHCLQIVCDWTDYEARMKKLVAIVADQLDKNRLPSVHPHHSMLYPLSHDFRKAIAARHANLCLEKINILHKPPYKFSRELTGRLRIGYVSSDFGNHPTSHLMQSIPGMHDRSKVEVFCYALSPDDGTTFRSKISRETEHFIELSQIPCNGKAADRIHADGIHILVNMNGYTKGARNEIFALRPAPIQVMWLGYPGTSGASFMDYIVTDSVTSPIELVDQYSEKLAYMPHTYFIGDHRQMFPHLKERVIVSGKMQSNQLVDNVAVINATDLSPLVENTDVKTVREVVLANKPVEIQHKIVELPTTTPVETMIASGQIQTSLNGVVVQNGLATTQTNNKAATGEEVPQNIVVTTRQQYGLPDDAVIYCNFNQLYKIDPHTLTSWCNILKNVPNAVLWLLRFPAVGEANIQAAAQQLGVAPGRIIFSNVAAKEEHVRRGQLADVCLDTPLCNGHTTSMDVLWTGTPVVTLPAETLASRVAASQLATLGCPELIARNRQEYQDIAIKLGTDKEYLRAIRAKVWVARCESPLFDCKQYAQGLETLFYKMWERFAAGLQPDHISAKDGALLSSAAK</sequence>
<feature type="repeat" description="TPR" evidence="22">
    <location>
        <begin position="409"/>
        <end position="442"/>
    </location>
</feature>
<reference evidence="24" key="1">
    <citation type="submission" date="2017-01" db="EMBL/GenBank/DDBJ databases">
        <title>A deep insight into the sialotranscriptome of adult male and female Cluex tarsalis mosquitoes.</title>
        <authorList>
            <person name="Ribeiro J.M."/>
            <person name="Moreira F."/>
            <person name="Bernard K.A."/>
            <person name="Calvo E."/>
        </authorList>
    </citation>
    <scope>NUCLEOTIDE SEQUENCE</scope>
    <source>
        <strain evidence="24">Kern County</strain>
        <tissue evidence="24">Salivary glands</tissue>
    </source>
</reference>
<dbReference type="GO" id="GO:0005737">
    <property type="term" value="C:cytoplasm"/>
    <property type="evidence" value="ECO:0007669"/>
    <property type="project" value="UniProtKB-SubCell"/>
</dbReference>
<evidence type="ECO:0000313" key="24">
    <source>
        <dbReference type="EMBL" id="JAV31334.1"/>
    </source>
</evidence>
<organism evidence="24">
    <name type="scientific">Culex tarsalis</name>
    <name type="common">Encephalitis mosquito</name>
    <dbReference type="NCBI Taxonomy" id="7177"/>
    <lineage>
        <taxon>Eukaryota</taxon>
        <taxon>Metazoa</taxon>
        <taxon>Ecdysozoa</taxon>
        <taxon>Arthropoda</taxon>
        <taxon>Hexapoda</taxon>
        <taxon>Insecta</taxon>
        <taxon>Pterygota</taxon>
        <taxon>Neoptera</taxon>
        <taxon>Endopterygota</taxon>
        <taxon>Diptera</taxon>
        <taxon>Nematocera</taxon>
        <taxon>Culicoidea</taxon>
        <taxon>Culicidae</taxon>
        <taxon>Culicinae</taxon>
        <taxon>Culicini</taxon>
        <taxon>Culex</taxon>
        <taxon>Culex</taxon>
    </lineage>
</organism>
<keyword evidence="16" id="KW-0090">Biological rhythms</keyword>
<evidence type="ECO:0000256" key="13">
    <source>
        <dbReference type="ARBA" id="ARBA00022843"/>
    </source>
</evidence>
<dbReference type="GO" id="GO:0008289">
    <property type="term" value="F:lipid binding"/>
    <property type="evidence" value="ECO:0007669"/>
    <property type="project" value="UniProtKB-KW"/>
</dbReference>
<keyword evidence="19" id="KW-0539">Nucleus</keyword>
<evidence type="ECO:0000256" key="1">
    <source>
        <dbReference type="ARBA" id="ARBA00004123"/>
    </source>
</evidence>
<dbReference type="PROSITE" id="PS50005">
    <property type="entry name" value="TPR"/>
    <property type="match status" value="11"/>
</dbReference>
<dbReference type="Gene3D" id="3.30.720.150">
    <property type="match status" value="1"/>
</dbReference>
<feature type="repeat" description="TPR" evidence="22">
    <location>
        <begin position="477"/>
        <end position="510"/>
    </location>
</feature>
<dbReference type="GO" id="GO:0048511">
    <property type="term" value="P:rhythmic process"/>
    <property type="evidence" value="ECO:0007669"/>
    <property type="project" value="UniProtKB-KW"/>
</dbReference>
<feature type="domain" description="O-GlcNAc transferase C-terminal" evidence="23">
    <location>
        <begin position="592"/>
        <end position="1121"/>
    </location>
</feature>
<dbReference type="Gene3D" id="3.40.50.2000">
    <property type="entry name" value="Glycogen Phosphorylase B"/>
    <property type="match status" value="1"/>
</dbReference>
<evidence type="ECO:0000256" key="3">
    <source>
        <dbReference type="ARBA" id="ARBA00004922"/>
    </source>
</evidence>
<dbReference type="UniPathway" id="UPA00378"/>
<evidence type="ECO:0000256" key="7">
    <source>
        <dbReference type="ARBA" id="ARBA00022490"/>
    </source>
</evidence>
<dbReference type="FunFam" id="3.40.50.2000:FF:000012">
    <property type="entry name" value="UDP-N-acetylglucosamine--peptide N-acetylglucosaminyltransferase 110 kDa subunit"/>
    <property type="match status" value="1"/>
</dbReference>
<dbReference type="GO" id="GO:0006325">
    <property type="term" value="P:chromatin organization"/>
    <property type="evidence" value="ECO:0007669"/>
    <property type="project" value="UniProtKB-KW"/>
</dbReference>
<dbReference type="FunFam" id="3.30.720.150:FF:000001">
    <property type="entry name" value="UDP-N-acetylglucosamine--peptide N-acetylglucosaminyltransferase 110 kDa subunit"/>
    <property type="match status" value="1"/>
</dbReference>
<dbReference type="PANTHER" id="PTHR44366">
    <property type="entry name" value="UDP-N-ACETYLGLUCOSAMINE--PEPTIDE N-ACETYLGLUCOSAMINYLTRANSFERASE 110 KDA SUBUNIT"/>
    <property type="match status" value="1"/>
</dbReference>
<dbReference type="GO" id="GO:0097363">
    <property type="term" value="F:protein O-acetylglucosaminyltransferase activity"/>
    <property type="evidence" value="ECO:0007669"/>
    <property type="project" value="UniProtKB-EC"/>
</dbReference>
<keyword evidence="9" id="KW-0328">Glycosyltransferase</keyword>
<evidence type="ECO:0000256" key="10">
    <source>
        <dbReference type="ARBA" id="ARBA00022679"/>
    </source>
</evidence>
<evidence type="ECO:0000256" key="14">
    <source>
        <dbReference type="ARBA" id="ARBA00022853"/>
    </source>
</evidence>
<dbReference type="SUPFAM" id="SSF48452">
    <property type="entry name" value="TPR-like"/>
    <property type="match status" value="2"/>
</dbReference>
<feature type="repeat" description="TPR" evidence="22">
    <location>
        <begin position="239"/>
        <end position="272"/>
    </location>
</feature>
<evidence type="ECO:0000256" key="21">
    <source>
        <dbReference type="ARBA" id="ARBA00031470"/>
    </source>
</evidence>
<keyword evidence="10 24" id="KW-0808">Transferase</keyword>
<dbReference type="EMBL" id="GFDL01003711">
    <property type="protein sequence ID" value="JAV31334.1"/>
    <property type="molecule type" value="Transcribed_RNA"/>
</dbReference>
<evidence type="ECO:0000256" key="17">
    <source>
        <dbReference type="ARBA" id="ARBA00023121"/>
    </source>
</evidence>
<feature type="repeat" description="TPR" evidence="22">
    <location>
        <begin position="375"/>
        <end position="408"/>
    </location>
</feature>
<evidence type="ECO:0000256" key="18">
    <source>
        <dbReference type="ARBA" id="ARBA00023180"/>
    </source>
</evidence>
<comment type="similarity">
    <text evidence="4">Belongs to the glycosyltransferase 41 family. O-GlcNAc transferase subfamily.</text>
</comment>
<evidence type="ECO:0000256" key="9">
    <source>
        <dbReference type="ARBA" id="ARBA00022676"/>
    </source>
</evidence>
<evidence type="ECO:0000256" key="8">
    <source>
        <dbReference type="ARBA" id="ARBA00022553"/>
    </source>
</evidence>
<keyword evidence="11" id="KW-0677">Repeat</keyword>
<dbReference type="Gene3D" id="3.40.50.11380">
    <property type="match status" value="1"/>
</dbReference>
<dbReference type="GO" id="GO:0005634">
    <property type="term" value="C:nucleus"/>
    <property type="evidence" value="ECO:0007669"/>
    <property type="project" value="UniProtKB-SubCell"/>
</dbReference>
<dbReference type="EC" id="2.4.1.255" evidence="5"/>
<dbReference type="InterPro" id="IPR019734">
    <property type="entry name" value="TPR_rpt"/>
</dbReference>
<feature type="repeat" description="TPR" evidence="22">
    <location>
        <begin position="511"/>
        <end position="544"/>
    </location>
</feature>
<dbReference type="Gene3D" id="1.25.40.10">
    <property type="entry name" value="Tetratricopeptide repeat domain"/>
    <property type="match status" value="2"/>
</dbReference>
<evidence type="ECO:0000259" key="23">
    <source>
        <dbReference type="Pfam" id="PF13844"/>
    </source>
</evidence>
<keyword evidence="7" id="KW-0963">Cytoplasm</keyword>
<evidence type="ECO:0000256" key="19">
    <source>
        <dbReference type="ARBA" id="ARBA00023242"/>
    </source>
</evidence>
<dbReference type="InterPro" id="IPR037919">
    <property type="entry name" value="OGT"/>
</dbReference>
<dbReference type="FunFam" id="1.25.40.10:FF:000019">
    <property type="entry name" value="UDP-N-acetylglucosamine--peptide N-acetylglucosaminyltransferase 110 kDa subunit"/>
    <property type="match status" value="1"/>
</dbReference>
<dbReference type="Pfam" id="PF13181">
    <property type="entry name" value="TPR_8"/>
    <property type="match status" value="2"/>
</dbReference>
<feature type="repeat" description="TPR" evidence="22">
    <location>
        <begin position="273"/>
        <end position="306"/>
    </location>
</feature>
<comment type="subcellular location">
    <subcellularLocation>
        <location evidence="2">Cytoplasm</location>
    </subcellularLocation>
    <subcellularLocation>
        <location evidence="1">Nucleus</location>
    </subcellularLocation>
</comment>
<dbReference type="Pfam" id="PF13374">
    <property type="entry name" value="TPR_10"/>
    <property type="match status" value="1"/>
</dbReference>
<keyword evidence="17" id="KW-0446">Lipid-binding</keyword>
<keyword evidence="8" id="KW-0597">Phosphoprotein</keyword>
<evidence type="ECO:0000256" key="4">
    <source>
        <dbReference type="ARBA" id="ARBA00005386"/>
    </source>
</evidence>
<protein>
    <recommendedName>
        <fullName evidence="6">UDP-N-acetylglucosamine--peptide N-acetylglucosaminyltransferase 110 kDa subunit</fullName>
        <ecNumber evidence="5">2.4.1.255</ecNumber>
    </recommendedName>
    <alternativeName>
        <fullName evidence="20">O-GlcNAc transferase subunit p110</fullName>
    </alternativeName>
    <alternativeName>
        <fullName evidence="21">O-linked N-acetylglucosamine transferase 110 kDa subunit</fullName>
    </alternativeName>
</protein>
<dbReference type="AlphaFoldDB" id="A0A1Q3FUS6"/>
<comment type="pathway">
    <text evidence="3">Protein modification; protein glycosylation.</text>
</comment>
<dbReference type="Pfam" id="PF13844">
    <property type="entry name" value="Glyco_transf_41"/>
    <property type="match status" value="1"/>
</dbReference>
<dbReference type="FunFam" id="1.25.40.10:FF:000013">
    <property type="entry name" value="UDP-N-acetylglucosamine--peptide N-acetylglucosaminyltransferase 110 kDa subunit"/>
    <property type="match status" value="1"/>
</dbReference>
<dbReference type="Pfam" id="PF00515">
    <property type="entry name" value="TPR_1"/>
    <property type="match status" value="1"/>
</dbReference>
<name>A0A1Q3FUS6_CULTA</name>
<keyword evidence="15" id="KW-0007">Acetylation</keyword>
<keyword evidence="13" id="KW-0832">Ubl conjugation</keyword>
<dbReference type="InterPro" id="IPR029489">
    <property type="entry name" value="OGT/SEC/SPY_C"/>
</dbReference>
<evidence type="ECO:0000256" key="2">
    <source>
        <dbReference type="ARBA" id="ARBA00004496"/>
    </source>
</evidence>
<evidence type="ECO:0000256" key="16">
    <source>
        <dbReference type="ARBA" id="ARBA00023108"/>
    </source>
</evidence>
<dbReference type="InterPro" id="IPR011990">
    <property type="entry name" value="TPR-like_helical_dom_sf"/>
</dbReference>
<evidence type="ECO:0000256" key="15">
    <source>
        <dbReference type="ARBA" id="ARBA00022990"/>
    </source>
</evidence>
<feature type="repeat" description="TPR" evidence="22">
    <location>
        <begin position="341"/>
        <end position="374"/>
    </location>
</feature>
<accession>A0A1Q3FUS6</accession>
<feature type="repeat" description="TPR" evidence="22">
    <location>
        <begin position="443"/>
        <end position="476"/>
    </location>
</feature>
<evidence type="ECO:0000256" key="20">
    <source>
        <dbReference type="ARBA" id="ARBA00029769"/>
    </source>
</evidence>
<feature type="repeat" description="TPR" evidence="22">
    <location>
        <begin position="545"/>
        <end position="578"/>
    </location>
</feature>
<dbReference type="PROSITE" id="PS50293">
    <property type="entry name" value="TPR_REGION"/>
    <property type="match status" value="4"/>
</dbReference>